<evidence type="ECO:0000259" key="5">
    <source>
        <dbReference type="Pfam" id="PF00394"/>
    </source>
</evidence>
<protein>
    <submittedName>
        <fullName evidence="7">Multicopper oxidase</fullName>
    </submittedName>
</protein>
<keyword evidence="1" id="KW-0479">Metal-binding</keyword>
<dbReference type="Pfam" id="PF07732">
    <property type="entry name" value="Cu-oxidase_3"/>
    <property type="match status" value="1"/>
</dbReference>
<evidence type="ECO:0000313" key="7">
    <source>
        <dbReference type="EMBL" id="OCC14279.1"/>
    </source>
</evidence>
<evidence type="ECO:0000256" key="2">
    <source>
        <dbReference type="ARBA" id="ARBA00023002"/>
    </source>
</evidence>
<name>A0A1B9F2W6_9BACT</name>
<proteinExistence type="predicted"/>
<feature type="domain" description="Plastocyanin-like" evidence="6">
    <location>
        <begin position="95"/>
        <end position="198"/>
    </location>
</feature>
<dbReference type="Gene3D" id="2.60.40.420">
    <property type="entry name" value="Cupredoxins - blue copper proteins"/>
    <property type="match status" value="1"/>
</dbReference>
<keyword evidence="3" id="KW-0186">Copper</keyword>
<dbReference type="GO" id="GO:0016491">
    <property type="term" value="F:oxidoreductase activity"/>
    <property type="evidence" value="ECO:0007669"/>
    <property type="project" value="UniProtKB-KW"/>
</dbReference>
<evidence type="ECO:0000313" key="8">
    <source>
        <dbReference type="Proteomes" id="UP000093080"/>
    </source>
</evidence>
<reference evidence="7 8" key="1">
    <citation type="submission" date="2016-06" db="EMBL/GenBank/DDBJ databases">
        <title>Respiratory ammonification of nitrate coupled to the oxidation of elemental sulfur in deep-sea autotrophic thermophilic bacteria.</title>
        <authorList>
            <person name="Slobodkina G.B."/>
            <person name="Mardanov A.V."/>
            <person name="Ravin N.V."/>
            <person name="Frolova A.A."/>
            <person name="Viryasiv M.B."/>
            <person name="Chernyh N.A."/>
            <person name="Bonch-Osmolovskaya E.A."/>
            <person name="Slobodkin A.I."/>
        </authorList>
    </citation>
    <scope>NUCLEOTIDE SEQUENCE [LARGE SCALE GENOMIC DNA]</scope>
    <source>
        <strain evidence="7 8">S69</strain>
    </source>
</reference>
<dbReference type="STRING" id="1156395.DBT_2351"/>
<feature type="domain" description="Plastocyanin-like" evidence="5">
    <location>
        <begin position="295"/>
        <end position="392"/>
    </location>
</feature>
<dbReference type="GO" id="GO:0005507">
    <property type="term" value="F:copper ion binding"/>
    <property type="evidence" value="ECO:0007669"/>
    <property type="project" value="InterPro"/>
</dbReference>
<dbReference type="PANTHER" id="PTHR11709:SF394">
    <property type="entry name" value="FI03373P-RELATED"/>
    <property type="match status" value="1"/>
</dbReference>
<dbReference type="PANTHER" id="PTHR11709">
    <property type="entry name" value="MULTI-COPPER OXIDASE"/>
    <property type="match status" value="1"/>
</dbReference>
<dbReference type="Proteomes" id="UP000093080">
    <property type="component" value="Unassembled WGS sequence"/>
</dbReference>
<evidence type="ECO:0000256" key="1">
    <source>
        <dbReference type="ARBA" id="ARBA00022723"/>
    </source>
</evidence>
<dbReference type="InterPro" id="IPR001117">
    <property type="entry name" value="Cu-oxidase_2nd"/>
</dbReference>
<evidence type="ECO:0000256" key="4">
    <source>
        <dbReference type="SAM" id="SignalP"/>
    </source>
</evidence>
<keyword evidence="8" id="KW-1185">Reference proteome</keyword>
<dbReference type="InterPro" id="IPR045087">
    <property type="entry name" value="Cu-oxidase_fam"/>
</dbReference>
<dbReference type="SUPFAM" id="SSF49503">
    <property type="entry name" value="Cupredoxins"/>
    <property type="match status" value="2"/>
</dbReference>
<dbReference type="RefSeq" id="WP_067620616.1">
    <property type="nucleotide sequence ID" value="NZ_MAGO01000015.1"/>
</dbReference>
<dbReference type="AlphaFoldDB" id="A0A1B9F2W6"/>
<sequence length="403" mass="44073">MNKKLRFLFGYAATVIFLMGLVSTGNAEFVVQCPGDIDGDAVIDQPDPAHPRAVCMHLGAGDGFVKMADGRLQYIFSFVDLTGVKPENWMSVGMLGATFPAPTIVLKEGDEFYLTLSNVGMALRPDLSDPHTVHWHGFPEAASVFDGVPSASLSVNMMASFTYYYHVVQPGTYMYHCHVEATEHMQMGMLGNLYVLPAQNDLPDGTNLNGFIHHTGYHYAYNDGDGSTYYDIDYVIQIGSFDPGFHDASMNVQPLPFAAMEDTYPMLNGRGYPDTVDPNPLTPPAENGGKISQPLSALITAKVGQKVLLRISNLNVTRFYTLFSLGIPMKVVGEDARLLKGPDGRAMYYMTNSVTLGGGESVDVILDTAGLQPGTYFLYTSNLNYLSNNDEDFGGMMTEIHIQ</sequence>
<dbReference type="InterPro" id="IPR008972">
    <property type="entry name" value="Cupredoxin"/>
</dbReference>
<evidence type="ECO:0000256" key="3">
    <source>
        <dbReference type="ARBA" id="ARBA00023008"/>
    </source>
</evidence>
<accession>A0A1B9F2W6</accession>
<gene>
    <name evidence="7" type="ORF">DBT_2351</name>
</gene>
<feature type="signal peptide" evidence="4">
    <location>
        <begin position="1"/>
        <end position="27"/>
    </location>
</feature>
<dbReference type="EMBL" id="MAGO01000015">
    <property type="protein sequence ID" value="OCC14279.1"/>
    <property type="molecule type" value="Genomic_DNA"/>
</dbReference>
<dbReference type="OrthoDB" id="9757546at2"/>
<evidence type="ECO:0000259" key="6">
    <source>
        <dbReference type="Pfam" id="PF07732"/>
    </source>
</evidence>
<organism evidence="7 8">
    <name type="scientific">Dissulfuribacter thermophilus</name>
    <dbReference type="NCBI Taxonomy" id="1156395"/>
    <lineage>
        <taxon>Bacteria</taxon>
        <taxon>Pseudomonadati</taxon>
        <taxon>Thermodesulfobacteriota</taxon>
        <taxon>Dissulfuribacteria</taxon>
        <taxon>Dissulfuribacterales</taxon>
        <taxon>Dissulfuribacteraceae</taxon>
        <taxon>Dissulfuribacter</taxon>
    </lineage>
</organism>
<dbReference type="Pfam" id="PF00394">
    <property type="entry name" value="Cu-oxidase"/>
    <property type="match status" value="1"/>
</dbReference>
<keyword evidence="4" id="KW-0732">Signal</keyword>
<comment type="caution">
    <text evidence="7">The sequence shown here is derived from an EMBL/GenBank/DDBJ whole genome shotgun (WGS) entry which is preliminary data.</text>
</comment>
<keyword evidence="2" id="KW-0560">Oxidoreductase</keyword>
<dbReference type="InterPro" id="IPR011707">
    <property type="entry name" value="Cu-oxidase-like_N"/>
</dbReference>
<dbReference type="PATRIC" id="fig|1156395.6.peg.2383"/>
<feature type="chain" id="PRO_5008626143" evidence="4">
    <location>
        <begin position="28"/>
        <end position="403"/>
    </location>
</feature>